<feature type="domain" description="Lipid/polyisoprenoid-binding YceI-like" evidence="2">
    <location>
        <begin position="30"/>
        <end position="189"/>
    </location>
</feature>
<feature type="signal peptide" evidence="1">
    <location>
        <begin position="1"/>
        <end position="26"/>
    </location>
</feature>
<dbReference type="PANTHER" id="PTHR34406">
    <property type="entry name" value="PROTEIN YCEI"/>
    <property type="match status" value="1"/>
</dbReference>
<keyword evidence="1" id="KW-0732">Signal</keyword>
<name>Q6F9A0_ACIAD</name>
<dbReference type="KEGG" id="aci:ACIAD2604"/>
<dbReference type="SMART" id="SM00867">
    <property type="entry name" value="YceI"/>
    <property type="match status" value="1"/>
</dbReference>
<dbReference type="AlphaFoldDB" id="Q6F9A0"/>
<dbReference type="InterPro" id="IPR007372">
    <property type="entry name" value="Lipid/polyisoprenoid-bd_YceI"/>
</dbReference>
<dbReference type="Proteomes" id="UP000000430">
    <property type="component" value="Chromosome"/>
</dbReference>
<dbReference type="STRING" id="202950.GCA_001485005_01415"/>
<feature type="chain" id="PRO_5004274357" description="Lipid/polyisoprenoid-binding YceI-like domain-containing protein" evidence="1">
    <location>
        <begin position="27"/>
        <end position="192"/>
    </location>
</feature>
<evidence type="ECO:0000259" key="2">
    <source>
        <dbReference type="SMART" id="SM00867"/>
    </source>
</evidence>
<sequence length="192" mass="21619">MMHTDRIKTNMRFVSLFTVMLATASAAETSWILTPDSEVGFHIDSLGVNIVKARFNTVQSWMKFDPAVLQNASVRFVLDVNSLSFDKPAMRNMILGQDLFYAEKYKTVTFKSNNFKALDDYRYVISGQLTIRGVSKPVIFNATLKPVSYRNHLMDVSATTTIDRSDFGMKKAFGGVGEKVNIQLVGQWKNSP</sequence>
<dbReference type="eggNOG" id="COG2353">
    <property type="taxonomic scope" value="Bacteria"/>
</dbReference>
<dbReference type="InterPro" id="IPR036761">
    <property type="entry name" value="TTHA0802/YceI-like_sf"/>
</dbReference>
<dbReference type="HOGENOM" id="CLU_071003_4_0_6"/>
<accession>Q6F9A0</accession>
<dbReference type="BioCyc" id="ASP62977:ACIAD_RS11845-MONOMER"/>
<dbReference type="Pfam" id="PF04264">
    <property type="entry name" value="YceI"/>
    <property type="match status" value="1"/>
</dbReference>
<protein>
    <recommendedName>
        <fullName evidence="2">Lipid/polyisoprenoid-binding YceI-like domain-containing protein</fullName>
    </recommendedName>
</protein>
<proteinExistence type="predicted"/>
<dbReference type="OrthoDB" id="1247465at2"/>
<dbReference type="SUPFAM" id="SSF101874">
    <property type="entry name" value="YceI-like"/>
    <property type="match status" value="1"/>
</dbReference>
<dbReference type="PANTHER" id="PTHR34406:SF1">
    <property type="entry name" value="PROTEIN YCEI"/>
    <property type="match status" value="1"/>
</dbReference>
<evidence type="ECO:0000256" key="1">
    <source>
        <dbReference type="SAM" id="SignalP"/>
    </source>
</evidence>
<reference evidence="3 4" key="1">
    <citation type="journal article" date="2004" name="Nucleic Acids Res.">
        <title>Unique features revealed by the genome sequence of Acinetobacter sp. ADP1, a versatile and naturally transformation competent bacterium.</title>
        <authorList>
            <person name="Barbe V."/>
            <person name="Vallenet D."/>
            <person name="Fonknechten N."/>
            <person name="Kreimeyer A."/>
            <person name="Oztas S."/>
            <person name="Labarre L."/>
            <person name="Cruveiller S."/>
            <person name="Robert C."/>
            <person name="Duprat S."/>
            <person name="Wincker P."/>
            <person name="Ornston L.N."/>
            <person name="Weissenbach J."/>
            <person name="Marliere P."/>
            <person name="Cohen G.N."/>
            <person name="Medigue C."/>
        </authorList>
    </citation>
    <scope>NUCLEOTIDE SEQUENCE [LARGE SCALE GENOMIC DNA]</scope>
    <source>
        <strain evidence="4">ATCC 33305 / BD413 / ADP1</strain>
    </source>
</reference>
<organism evidence="3 4">
    <name type="scientific">Acinetobacter baylyi (strain ATCC 33305 / BD413 / ADP1)</name>
    <dbReference type="NCBI Taxonomy" id="62977"/>
    <lineage>
        <taxon>Bacteria</taxon>
        <taxon>Pseudomonadati</taxon>
        <taxon>Pseudomonadota</taxon>
        <taxon>Gammaproteobacteria</taxon>
        <taxon>Moraxellales</taxon>
        <taxon>Moraxellaceae</taxon>
        <taxon>Acinetobacter</taxon>
    </lineage>
</organism>
<evidence type="ECO:0000313" key="4">
    <source>
        <dbReference type="Proteomes" id="UP000000430"/>
    </source>
</evidence>
<evidence type="ECO:0000313" key="3">
    <source>
        <dbReference type="EMBL" id="CAG69365.1"/>
    </source>
</evidence>
<dbReference type="Gene3D" id="2.40.128.110">
    <property type="entry name" value="Lipid/polyisoprenoid-binding, YceI-like"/>
    <property type="match status" value="1"/>
</dbReference>
<dbReference type="EMBL" id="CR543861">
    <property type="protein sequence ID" value="CAG69365.1"/>
    <property type="molecule type" value="Genomic_DNA"/>
</dbReference>
<gene>
    <name evidence="3" type="ordered locus">ACIAD2604</name>
</gene>